<evidence type="ECO:0000313" key="7">
    <source>
        <dbReference type="EMBL" id="TKK81942.1"/>
    </source>
</evidence>
<gene>
    <name evidence="7" type="ORF">FDA38_03740</name>
</gene>
<protein>
    <recommendedName>
        <fullName evidence="9">Neutral zinc metallopeptidase</fullName>
    </recommendedName>
</protein>
<name>A0A4U3M1A8_9ACTN</name>
<evidence type="ECO:0000256" key="5">
    <source>
        <dbReference type="SAM" id="MobiDB-lite"/>
    </source>
</evidence>
<keyword evidence="6" id="KW-0732">Signal</keyword>
<dbReference type="PANTHER" id="PTHR30168">
    <property type="entry name" value="PUTATIVE MEMBRANE PROTEIN YPFJ"/>
    <property type="match status" value="1"/>
</dbReference>
<evidence type="ECO:0000256" key="3">
    <source>
        <dbReference type="ARBA" id="ARBA00022989"/>
    </source>
</evidence>
<dbReference type="EMBL" id="SZPZ01000001">
    <property type="protein sequence ID" value="TKK81942.1"/>
    <property type="molecule type" value="Genomic_DNA"/>
</dbReference>
<evidence type="ECO:0000256" key="6">
    <source>
        <dbReference type="SAM" id="SignalP"/>
    </source>
</evidence>
<proteinExistence type="predicted"/>
<accession>A0A4U3M1A8</accession>
<dbReference type="RefSeq" id="WP_137252645.1">
    <property type="nucleotide sequence ID" value="NZ_JBHSPQ010000004.1"/>
</dbReference>
<reference evidence="7 8" key="1">
    <citation type="submission" date="2019-04" db="EMBL/GenBank/DDBJ databases">
        <title>Kribbella sp. NEAU-THZ 27 nov., a novel actinomycete isolated from soil.</title>
        <authorList>
            <person name="Duan L."/>
        </authorList>
    </citation>
    <scope>NUCLEOTIDE SEQUENCE [LARGE SCALE GENOMIC DNA]</scope>
    <source>
        <strain evidence="8">NEAU-THZ27</strain>
    </source>
</reference>
<dbReference type="PANTHER" id="PTHR30168:SF0">
    <property type="entry name" value="INNER MEMBRANE PROTEIN"/>
    <property type="match status" value="1"/>
</dbReference>
<comment type="subcellular location">
    <subcellularLocation>
        <location evidence="1">Membrane</location>
        <topology evidence="1">Single-pass membrane protein</topology>
    </subcellularLocation>
</comment>
<dbReference type="OrthoDB" id="3508456at2"/>
<keyword evidence="3" id="KW-1133">Transmembrane helix</keyword>
<sequence length="300" mass="32640">MTLPKRLLPATITALCLLFAAACTPTDAAQKPLVSATPSPKPTPTKPSVTPRTPPAKPMPVIDPVDESTKGNKLYAAGKVALVPCTLPTVVLRSDSEMLKYARAMVACMQKAWTPLILKSDAYYGGAKVAAYSLGKGPDSPLCDDPPNDSGAFYQPQGSVICLDRKSLGTDPEFALIDLQETVAHEFGHHVQMSVGILTSYDMRDYAGSTERLEDERRFELQASCLGAAFLGANRRTFGLTGRRLEIWRYLVRHLGDEYNPKHIRDHGSRTSHGYWSLRAFDAGNPSACNTFTAPAKRVS</sequence>
<feature type="region of interest" description="Disordered" evidence="5">
    <location>
        <begin position="32"/>
        <end position="61"/>
    </location>
</feature>
<keyword evidence="8" id="KW-1185">Reference proteome</keyword>
<dbReference type="Pfam" id="PF04228">
    <property type="entry name" value="Zn_peptidase"/>
    <property type="match status" value="1"/>
</dbReference>
<evidence type="ECO:0000256" key="2">
    <source>
        <dbReference type="ARBA" id="ARBA00022692"/>
    </source>
</evidence>
<dbReference type="Proteomes" id="UP000305836">
    <property type="component" value="Unassembled WGS sequence"/>
</dbReference>
<evidence type="ECO:0008006" key="9">
    <source>
        <dbReference type="Google" id="ProtNLM"/>
    </source>
</evidence>
<feature type="chain" id="PRO_5020797844" description="Neutral zinc metallopeptidase" evidence="6">
    <location>
        <begin position="29"/>
        <end position="300"/>
    </location>
</feature>
<organism evidence="7 8">
    <name type="scientific">Kribbella jiaozuonensis</name>
    <dbReference type="NCBI Taxonomy" id="2575441"/>
    <lineage>
        <taxon>Bacteria</taxon>
        <taxon>Bacillati</taxon>
        <taxon>Actinomycetota</taxon>
        <taxon>Actinomycetes</taxon>
        <taxon>Propionibacteriales</taxon>
        <taxon>Kribbellaceae</taxon>
        <taxon>Kribbella</taxon>
    </lineage>
</organism>
<dbReference type="PROSITE" id="PS51257">
    <property type="entry name" value="PROKAR_LIPOPROTEIN"/>
    <property type="match status" value="1"/>
</dbReference>
<keyword evidence="2" id="KW-0812">Transmembrane</keyword>
<evidence type="ECO:0000256" key="4">
    <source>
        <dbReference type="ARBA" id="ARBA00023136"/>
    </source>
</evidence>
<dbReference type="InterPro" id="IPR007343">
    <property type="entry name" value="Uncharacterised_pept_Zn_put"/>
</dbReference>
<feature type="signal peptide" evidence="6">
    <location>
        <begin position="1"/>
        <end position="28"/>
    </location>
</feature>
<comment type="caution">
    <text evidence="7">The sequence shown here is derived from an EMBL/GenBank/DDBJ whole genome shotgun (WGS) entry which is preliminary data.</text>
</comment>
<evidence type="ECO:0000313" key="8">
    <source>
        <dbReference type="Proteomes" id="UP000305836"/>
    </source>
</evidence>
<dbReference type="AlphaFoldDB" id="A0A4U3M1A8"/>
<evidence type="ECO:0000256" key="1">
    <source>
        <dbReference type="ARBA" id="ARBA00004167"/>
    </source>
</evidence>
<keyword evidence="4" id="KW-0472">Membrane</keyword>
<dbReference type="GO" id="GO:0016020">
    <property type="term" value="C:membrane"/>
    <property type="evidence" value="ECO:0007669"/>
    <property type="project" value="UniProtKB-SubCell"/>
</dbReference>